<feature type="region of interest" description="Disordered" evidence="1">
    <location>
        <begin position="33"/>
        <end position="106"/>
    </location>
</feature>
<reference evidence="2" key="1">
    <citation type="journal article" date="2019" name="Sci. Rep.">
        <title>Draft genome of Tanacetum cinerariifolium, the natural source of mosquito coil.</title>
        <authorList>
            <person name="Yamashiro T."/>
            <person name="Shiraishi A."/>
            <person name="Satake H."/>
            <person name="Nakayama K."/>
        </authorList>
    </citation>
    <scope>NUCLEOTIDE SEQUENCE</scope>
</reference>
<sequence length="106" mass="12184">MSKPYLLIPTNCRYLINEKCNNKWGLTNILNNNNNKTNPPIPNHQSDHQSFNLIDETEDENEEKPIPTPTSKKSNRGARLKAKAKKKPKIPNHKSKYGFEPKETLS</sequence>
<organism evidence="2">
    <name type="scientific">Tanacetum cinerariifolium</name>
    <name type="common">Dalmatian daisy</name>
    <name type="synonym">Chrysanthemum cinerariifolium</name>
    <dbReference type="NCBI Taxonomy" id="118510"/>
    <lineage>
        <taxon>Eukaryota</taxon>
        <taxon>Viridiplantae</taxon>
        <taxon>Streptophyta</taxon>
        <taxon>Embryophyta</taxon>
        <taxon>Tracheophyta</taxon>
        <taxon>Spermatophyta</taxon>
        <taxon>Magnoliopsida</taxon>
        <taxon>eudicotyledons</taxon>
        <taxon>Gunneridae</taxon>
        <taxon>Pentapetalae</taxon>
        <taxon>asterids</taxon>
        <taxon>campanulids</taxon>
        <taxon>Asterales</taxon>
        <taxon>Asteraceae</taxon>
        <taxon>Asteroideae</taxon>
        <taxon>Anthemideae</taxon>
        <taxon>Anthemidinae</taxon>
        <taxon>Tanacetum</taxon>
    </lineage>
</organism>
<evidence type="ECO:0000313" key="2">
    <source>
        <dbReference type="EMBL" id="GEU91698.1"/>
    </source>
</evidence>
<gene>
    <name evidence="2" type="ORF">Tci_063676</name>
</gene>
<dbReference type="EMBL" id="BKCJ010010465">
    <property type="protein sequence ID" value="GEU91698.1"/>
    <property type="molecule type" value="Genomic_DNA"/>
</dbReference>
<name>A0A6L2NZJ3_TANCI</name>
<feature type="compositionally biased region" description="Basic and acidic residues" evidence="1">
    <location>
        <begin position="97"/>
        <end position="106"/>
    </location>
</feature>
<protein>
    <submittedName>
        <fullName evidence="2">Uncharacterized protein</fullName>
    </submittedName>
</protein>
<accession>A0A6L2NZJ3</accession>
<feature type="compositionally biased region" description="Basic residues" evidence="1">
    <location>
        <begin position="73"/>
        <end position="96"/>
    </location>
</feature>
<dbReference type="AlphaFoldDB" id="A0A6L2NZJ3"/>
<comment type="caution">
    <text evidence="2">The sequence shown here is derived from an EMBL/GenBank/DDBJ whole genome shotgun (WGS) entry which is preliminary data.</text>
</comment>
<proteinExistence type="predicted"/>
<evidence type="ECO:0000256" key="1">
    <source>
        <dbReference type="SAM" id="MobiDB-lite"/>
    </source>
</evidence>